<name>A0A1Y1SG17_9GAMM</name>
<evidence type="ECO:0008006" key="4">
    <source>
        <dbReference type="Google" id="ProtNLM"/>
    </source>
</evidence>
<dbReference type="EMBL" id="AQQV01000001">
    <property type="protein sequence ID" value="ORE88291.1"/>
    <property type="molecule type" value="Genomic_DNA"/>
</dbReference>
<dbReference type="Proteomes" id="UP000192342">
    <property type="component" value="Unassembled WGS sequence"/>
</dbReference>
<proteinExistence type="predicted"/>
<protein>
    <recommendedName>
        <fullName evidence="4">Porin</fullName>
    </recommendedName>
</protein>
<keyword evidence="1" id="KW-0732">Signal</keyword>
<organism evidence="2 3">
    <name type="scientific">Oceanococcus atlanticus</name>
    <dbReference type="NCBI Taxonomy" id="1317117"/>
    <lineage>
        <taxon>Bacteria</taxon>
        <taxon>Pseudomonadati</taxon>
        <taxon>Pseudomonadota</taxon>
        <taxon>Gammaproteobacteria</taxon>
        <taxon>Chromatiales</taxon>
        <taxon>Oceanococcaceae</taxon>
        <taxon>Oceanococcus</taxon>
    </lineage>
</organism>
<dbReference type="SUPFAM" id="SSF56935">
    <property type="entry name" value="Porins"/>
    <property type="match status" value="1"/>
</dbReference>
<evidence type="ECO:0000313" key="2">
    <source>
        <dbReference type="EMBL" id="ORE88291.1"/>
    </source>
</evidence>
<feature type="signal peptide" evidence="1">
    <location>
        <begin position="1"/>
        <end position="23"/>
    </location>
</feature>
<evidence type="ECO:0000256" key="1">
    <source>
        <dbReference type="SAM" id="SignalP"/>
    </source>
</evidence>
<dbReference type="AlphaFoldDB" id="A0A1Y1SG17"/>
<keyword evidence="3" id="KW-1185">Reference proteome</keyword>
<dbReference type="Pfam" id="PF16956">
    <property type="entry name" value="Porin_7"/>
    <property type="match status" value="1"/>
</dbReference>
<dbReference type="InterPro" id="IPR031593">
    <property type="entry name" value="Porin_7"/>
</dbReference>
<gene>
    <name evidence="2" type="ORF">ATO7_00410</name>
</gene>
<sequence length="246" mass="26452">MKHVIRGVGFGMVAALTCASAGAYQVEATGAYFDFDDADDSALGVMAEYHFAPVDDNGVPRAEAGFLRRSSNIGAFYSTFDEADVDMIGFGGEFYIQDFYAAAGLTRTDFAGTESDDLLVEVGFLPMDGVLLSVSYADADLADLSTISLNGKMVRPLSGESAVNVEASVGQTDDVDDTISYLLRGDFFVNNDLSLGLSYADTDADASEEDIGLHARMFVIPTLSVQIDYQMQEFNDRFVLGVTGRF</sequence>
<accession>A0A1Y1SG17</accession>
<dbReference type="RefSeq" id="WP_083558948.1">
    <property type="nucleotide sequence ID" value="NZ_AQQV01000001.1"/>
</dbReference>
<reference evidence="2 3" key="1">
    <citation type="submission" date="2013-04" db="EMBL/GenBank/DDBJ databases">
        <title>Oceanococcus atlanticus 22II-S10r2 Genome Sequencing.</title>
        <authorList>
            <person name="Lai Q."/>
            <person name="Li G."/>
            <person name="Shao Z."/>
        </authorList>
    </citation>
    <scope>NUCLEOTIDE SEQUENCE [LARGE SCALE GENOMIC DNA]</scope>
    <source>
        <strain evidence="2 3">22II-S10r2</strain>
    </source>
</reference>
<dbReference type="OrthoDB" id="5758646at2"/>
<comment type="caution">
    <text evidence="2">The sequence shown here is derived from an EMBL/GenBank/DDBJ whole genome shotgun (WGS) entry which is preliminary data.</text>
</comment>
<evidence type="ECO:0000313" key="3">
    <source>
        <dbReference type="Proteomes" id="UP000192342"/>
    </source>
</evidence>
<feature type="chain" id="PRO_5012824416" description="Porin" evidence="1">
    <location>
        <begin position="24"/>
        <end position="246"/>
    </location>
</feature>
<dbReference type="STRING" id="1317117.ATO7_00410"/>